<proteinExistence type="predicted"/>
<dbReference type="AlphaFoldDB" id="A0A2H3JUL7"/>
<evidence type="ECO:0000313" key="2">
    <source>
        <dbReference type="Proteomes" id="UP000218811"/>
    </source>
</evidence>
<evidence type="ECO:0008006" key="3">
    <source>
        <dbReference type="Google" id="ProtNLM"/>
    </source>
</evidence>
<protein>
    <recommendedName>
        <fullName evidence="3">F-box domain-containing protein</fullName>
    </recommendedName>
</protein>
<organism evidence="1 2">
    <name type="scientific">Wolfiporia cocos (strain MD-104)</name>
    <name type="common">Brown rot fungus</name>
    <dbReference type="NCBI Taxonomy" id="742152"/>
    <lineage>
        <taxon>Eukaryota</taxon>
        <taxon>Fungi</taxon>
        <taxon>Dikarya</taxon>
        <taxon>Basidiomycota</taxon>
        <taxon>Agaricomycotina</taxon>
        <taxon>Agaricomycetes</taxon>
        <taxon>Polyporales</taxon>
        <taxon>Phaeolaceae</taxon>
        <taxon>Wolfiporia</taxon>
    </lineage>
</organism>
<accession>A0A2H3JUL7</accession>
<gene>
    <name evidence="1" type="ORF">WOLCODRAFT_161908</name>
</gene>
<evidence type="ECO:0000313" key="1">
    <source>
        <dbReference type="EMBL" id="PCH39837.1"/>
    </source>
</evidence>
<sequence length="348" mass="38367">MNLGGLNQDVWAMIVAYTTPPDTRRLARTCHAAYAIAMPRILSEVELKLFIPKLRFSERRDCLTLGAAAATASFPTPQQITEQRITGFYACVLADAPRRCAYLRVLTPHGSAFDSPTYANGSQVGWEWSRAAPMADVLRHATCLRELHLNNMELVLRTQPALGTALAALPALDVLSFANPRQDALRWLAHAQSAPRTHDDSVYDSDRAALADALCAGGSFASRLETLCLSPASLAHAVLAAGAVFPSVRVLKLEEYAEALPHYKEALPPFTRAFPGVRRLRLVGYFCAKADVDAAWPELDVLTVKGRADVPVACRVRRLEIVRVRNQADVEELKRRTMPEEVVQVERE</sequence>
<dbReference type="SUPFAM" id="SSF52047">
    <property type="entry name" value="RNI-like"/>
    <property type="match status" value="1"/>
</dbReference>
<dbReference type="Proteomes" id="UP000218811">
    <property type="component" value="Unassembled WGS sequence"/>
</dbReference>
<dbReference type="OrthoDB" id="2780918at2759"/>
<keyword evidence="2" id="KW-1185">Reference proteome</keyword>
<dbReference type="STRING" id="742152.A0A2H3JUL7"/>
<reference evidence="1 2" key="1">
    <citation type="journal article" date="2012" name="Science">
        <title>The Paleozoic origin of enzymatic lignin decomposition reconstructed from 31 fungal genomes.</title>
        <authorList>
            <person name="Floudas D."/>
            <person name="Binder M."/>
            <person name="Riley R."/>
            <person name="Barry K."/>
            <person name="Blanchette R.A."/>
            <person name="Henrissat B."/>
            <person name="Martinez A.T."/>
            <person name="Otillar R."/>
            <person name="Spatafora J.W."/>
            <person name="Yadav J.S."/>
            <person name="Aerts A."/>
            <person name="Benoit I."/>
            <person name="Boyd A."/>
            <person name="Carlson A."/>
            <person name="Copeland A."/>
            <person name="Coutinho P.M."/>
            <person name="de Vries R.P."/>
            <person name="Ferreira P."/>
            <person name="Findley K."/>
            <person name="Foster B."/>
            <person name="Gaskell J."/>
            <person name="Glotzer D."/>
            <person name="Gorecki P."/>
            <person name="Heitman J."/>
            <person name="Hesse C."/>
            <person name="Hori C."/>
            <person name="Igarashi K."/>
            <person name="Jurgens J.A."/>
            <person name="Kallen N."/>
            <person name="Kersten P."/>
            <person name="Kohler A."/>
            <person name="Kuees U."/>
            <person name="Kumar T.K.A."/>
            <person name="Kuo A."/>
            <person name="LaButti K."/>
            <person name="Larrondo L.F."/>
            <person name="Lindquist E."/>
            <person name="Ling A."/>
            <person name="Lombard V."/>
            <person name="Lucas S."/>
            <person name="Lundell T."/>
            <person name="Martin R."/>
            <person name="McLaughlin D.J."/>
            <person name="Morgenstern I."/>
            <person name="Morin E."/>
            <person name="Murat C."/>
            <person name="Nagy L.G."/>
            <person name="Nolan M."/>
            <person name="Ohm R.A."/>
            <person name="Patyshakuliyeva A."/>
            <person name="Rokas A."/>
            <person name="Ruiz-Duenas F.J."/>
            <person name="Sabat G."/>
            <person name="Salamov A."/>
            <person name="Samejima M."/>
            <person name="Schmutz J."/>
            <person name="Slot J.C."/>
            <person name="St John F."/>
            <person name="Stenlid J."/>
            <person name="Sun H."/>
            <person name="Sun S."/>
            <person name="Syed K."/>
            <person name="Tsang A."/>
            <person name="Wiebenga A."/>
            <person name="Young D."/>
            <person name="Pisabarro A."/>
            <person name="Eastwood D.C."/>
            <person name="Martin F."/>
            <person name="Cullen D."/>
            <person name="Grigoriev I.V."/>
            <person name="Hibbett D.S."/>
        </authorList>
    </citation>
    <scope>NUCLEOTIDE SEQUENCE [LARGE SCALE GENOMIC DNA]</scope>
    <source>
        <strain evidence="1 2">MD-104</strain>
    </source>
</reference>
<dbReference type="EMBL" id="KB468053">
    <property type="protein sequence ID" value="PCH39837.1"/>
    <property type="molecule type" value="Genomic_DNA"/>
</dbReference>
<name>A0A2H3JUL7_WOLCO</name>